<dbReference type="EMBL" id="BGPR01000184">
    <property type="protein sequence ID" value="GBM02888.1"/>
    <property type="molecule type" value="Genomic_DNA"/>
</dbReference>
<reference evidence="1 2" key="1">
    <citation type="journal article" date="2019" name="Sci. Rep.">
        <title>Orb-weaving spider Araneus ventricosus genome elucidates the spidroin gene catalogue.</title>
        <authorList>
            <person name="Kono N."/>
            <person name="Nakamura H."/>
            <person name="Ohtoshi R."/>
            <person name="Moran D.A.P."/>
            <person name="Shinohara A."/>
            <person name="Yoshida Y."/>
            <person name="Fujiwara M."/>
            <person name="Mori M."/>
            <person name="Tomita M."/>
            <person name="Arakawa K."/>
        </authorList>
    </citation>
    <scope>NUCLEOTIDE SEQUENCE [LARGE SCALE GENOMIC DNA]</scope>
</reference>
<accession>A0A4Y2CGF2</accession>
<evidence type="ECO:0000313" key="1">
    <source>
        <dbReference type="EMBL" id="GBM02888.1"/>
    </source>
</evidence>
<dbReference type="Proteomes" id="UP000499080">
    <property type="component" value="Unassembled WGS sequence"/>
</dbReference>
<dbReference type="AlphaFoldDB" id="A0A4Y2CGF2"/>
<keyword evidence="2" id="KW-1185">Reference proteome</keyword>
<evidence type="ECO:0000313" key="2">
    <source>
        <dbReference type="Proteomes" id="UP000499080"/>
    </source>
</evidence>
<organism evidence="1 2">
    <name type="scientific">Araneus ventricosus</name>
    <name type="common">Orbweaver spider</name>
    <name type="synonym">Epeira ventricosa</name>
    <dbReference type="NCBI Taxonomy" id="182803"/>
    <lineage>
        <taxon>Eukaryota</taxon>
        <taxon>Metazoa</taxon>
        <taxon>Ecdysozoa</taxon>
        <taxon>Arthropoda</taxon>
        <taxon>Chelicerata</taxon>
        <taxon>Arachnida</taxon>
        <taxon>Araneae</taxon>
        <taxon>Araneomorphae</taxon>
        <taxon>Entelegynae</taxon>
        <taxon>Araneoidea</taxon>
        <taxon>Araneidae</taxon>
        <taxon>Araneus</taxon>
    </lineage>
</organism>
<gene>
    <name evidence="1" type="ORF">AVEN_52059_1</name>
</gene>
<proteinExistence type="predicted"/>
<comment type="caution">
    <text evidence="1">The sequence shown here is derived from an EMBL/GenBank/DDBJ whole genome shotgun (WGS) entry which is preliminary data.</text>
</comment>
<protein>
    <submittedName>
        <fullName evidence="1">Uncharacterized protein</fullName>
    </submittedName>
</protein>
<name>A0A4Y2CGF2_ARAVE</name>
<sequence>MHTGRHLIEKKSLTVDRCVDNLRVHGSLKEGGRTSSHYPPSFKDQWTLKEESIGLEKKVEELLHILPSSRYLPTFSEESIGL</sequence>